<evidence type="ECO:0000313" key="1">
    <source>
        <dbReference type="EMBL" id="KAJ8036084.1"/>
    </source>
</evidence>
<keyword evidence="2" id="KW-1185">Reference proteome</keyword>
<name>A0A9Q1C0T6_HOLLE</name>
<proteinExistence type="predicted"/>
<evidence type="ECO:0000313" key="2">
    <source>
        <dbReference type="Proteomes" id="UP001152320"/>
    </source>
</evidence>
<dbReference type="EMBL" id="JAIZAY010000009">
    <property type="protein sequence ID" value="KAJ8036084.1"/>
    <property type="molecule type" value="Genomic_DNA"/>
</dbReference>
<reference evidence="1" key="1">
    <citation type="submission" date="2021-10" db="EMBL/GenBank/DDBJ databases">
        <title>Tropical sea cucumber genome reveals ecological adaptation and Cuvierian tubules defense mechanism.</title>
        <authorList>
            <person name="Chen T."/>
        </authorList>
    </citation>
    <scope>NUCLEOTIDE SEQUENCE</scope>
    <source>
        <strain evidence="1">Nanhai2018</strain>
        <tissue evidence="1">Muscle</tissue>
    </source>
</reference>
<protein>
    <submittedName>
        <fullName evidence="1">Uncharacterized protein</fullName>
    </submittedName>
</protein>
<organism evidence="1 2">
    <name type="scientific">Holothuria leucospilota</name>
    <name type="common">Black long sea cucumber</name>
    <name type="synonym">Mertensiothuria leucospilota</name>
    <dbReference type="NCBI Taxonomy" id="206669"/>
    <lineage>
        <taxon>Eukaryota</taxon>
        <taxon>Metazoa</taxon>
        <taxon>Echinodermata</taxon>
        <taxon>Eleutherozoa</taxon>
        <taxon>Echinozoa</taxon>
        <taxon>Holothuroidea</taxon>
        <taxon>Aspidochirotacea</taxon>
        <taxon>Aspidochirotida</taxon>
        <taxon>Holothuriidae</taxon>
        <taxon>Holothuria</taxon>
    </lineage>
</organism>
<accession>A0A9Q1C0T6</accession>
<gene>
    <name evidence="1" type="ORF">HOLleu_19952</name>
</gene>
<dbReference type="Proteomes" id="UP001152320">
    <property type="component" value="Chromosome 9"/>
</dbReference>
<sequence>MESQEEETKLTENQIDEIRKFLEKLFEEKQKGLRNKSGLNQYQFRTSTYGGLHSQQHHLHSTS</sequence>
<comment type="caution">
    <text evidence="1">The sequence shown here is derived from an EMBL/GenBank/DDBJ whole genome shotgun (WGS) entry which is preliminary data.</text>
</comment>
<dbReference type="AlphaFoldDB" id="A0A9Q1C0T6"/>